<proteinExistence type="predicted"/>
<dbReference type="EMBL" id="BJMM01000003">
    <property type="protein sequence ID" value="GEB48182.1"/>
    <property type="molecule type" value="Genomic_DNA"/>
</dbReference>
<dbReference type="Pfam" id="PF06841">
    <property type="entry name" value="Phage_T4_gp19"/>
    <property type="match status" value="1"/>
</dbReference>
<keyword evidence="2" id="KW-1185">Reference proteome</keyword>
<name>A0A4Y3QSK3_STRCI</name>
<dbReference type="NCBIfam" id="TIGR02241">
    <property type="entry name" value="conserved hypothetical phage tail region protein"/>
    <property type="match status" value="1"/>
</dbReference>
<dbReference type="RefSeq" id="WP_086818312.1">
    <property type="nucleotide sequence ID" value="NZ_BJMM01000003.1"/>
</dbReference>
<gene>
    <name evidence="1" type="ORF">SCA03_07330</name>
</gene>
<dbReference type="Proteomes" id="UP000319210">
    <property type="component" value="Unassembled WGS sequence"/>
</dbReference>
<dbReference type="OrthoDB" id="9799891at2"/>
<reference evidence="1 2" key="1">
    <citation type="submission" date="2019-06" db="EMBL/GenBank/DDBJ databases">
        <title>Whole genome shotgun sequence of Streptomyces cacaoi subsp. cacaoi NBRC 12748.</title>
        <authorList>
            <person name="Hosoyama A."/>
            <person name="Uohara A."/>
            <person name="Ohji S."/>
            <person name="Ichikawa N."/>
        </authorList>
    </citation>
    <scope>NUCLEOTIDE SEQUENCE [LARGE SCALE GENOMIC DNA]</scope>
    <source>
        <strain evidence="1 2">NBRC 12748</strain>
    </source>
</reference>
<dbReference type="AlphaFoldDB" id="A0A4Y3QSK3"/>
<comment type="caution">
    <text evidence="1">The sequence shown here is derived from an EMBL/GenBank/DDBJ whole genome shotgun (WGS) entry which is preliminary data.</text>
</comment>
<organism evidence="1 2">
    <name type="scientific">Streptomyces cacaoi</name>
    <dbReference type="NCBI Taxonomy" id="1898"/>
    <lineage>
        <taxon>Bacteria</taxon>
        <taxon>Bacillati</taxon>
        <taxon>Actinomycetota</taxon>
        <taxon>Actinomycetes</taxon>
        <taxon>Kitasatosporales</taxon>
        <taxon>Streptomycetaceae</taxon>
        <taxon>Streptomyces</taxon>
    </lineage>
</organism>
<protein>
    <submittedName>
        <fullName evidence="1">Phage tail protein</fullName>
    </submittedName>
</protein>
<dbReference type="PANTHER" id="PTHR38009:SF1">
    <property type="entry name" value="CONSERVED HYPOTHETICAL PHAGE TAIL PROTEIN"/>
    <property type="match status" value="1"/>
</dbReference>
<accession>A0A4Y3QSK3</accession>
<evidence type="ECO:0000313" key="1">
    <source>
        <dbReference type="EMBL" id="GEB48182.1"/>
    </source>
</evidence>
<dbReference type="InterPro" id="IPR011747">
    <property type="entry name" value="CHP02241"/>
</dbReference>
<dbReference type="InterPro" id="IPR010667">
    <property type="entry name" value="Phage_T4_Gp19"/>
</dbReference>
<evidence type="ECO:0000313" key="2">
    <source>
        <dbReference type="Proteomes" id="UP000319210"/>
    </source>
</evidence>
<sequence length="142" mass="15351">MATDSIFATSVFFTLAIGGNDLGAFHTCSGLGAEVEMETYAEGGNNGFAWQLPGRITWTNITLSRPVTKDTAKIAKWLDEILTRVEPKDGEIVALRPDLGRIVGWQVLGIVPVRWQGPSFDPASSQPAVETLEIAHEGLRPS</sequence>
<dbReference type="PANTHER" id="PTHR38009">
    <property type="entry name" value="CONSERVED HYPOTHETICAL PHAGE TAIL PROTEIN"/>
    <property type="match status" value="1"/>
</dbReference>
<dbReference type="GO" id="GO:0005198">
    <property type="term" value="F:structural molecule activity"/>
    <property type="evidence" value="ECO:0007669"/>
    <property type="project" value="InterPro"/>
</dbReference>